<sequence length="493" mass="51259">MRATWRALRAAGVLSPALPGLAAAILRHGPTLYALVAGHTRRTPEALALTDANGPVTYADLQAHADGVAARLAAHTRPGDPAALCSEGGRAFVAGLLGALRSGLRVLLVPPGPPDEVRARLQGQSIRALLTDDPRLSALGLPTVALSPAAPGPQSRSGWPRLDWPCPGWPRAGRPVLLTSGTTGAPRVVPRRVSPLAAGRVALALLRALRPAPNTATLLPLPLWHGHGLSTLALCLALGTPLHLRRGADAAELWAVLAQERVGTLVVVPTVLRRLLAGEGHAPALHTVVCGSAPLDPALATQTQTRLGDVLFNLYGSTETGLIALARPADLRAEPGSVGRPLPGVGVRAAPDGQLQVRGLLSRRWLNTGDLGTLDPAGRLHLRGRADDLMIVGGENVWPAQLEAVLAAQPGVRACAVFGVPCAEYGQVPLAFVELEPGSGSVAELQRRLAGVLPRRLRPRLTVLPALPLTETGKVARAQLRARLTQPEAAAPG</sequence>
<dbReference type="GO" id="GO:0006631">
    <property type="term" value="P:fatty acid metabolic process"/>
    <property type="evidence" value="ECO:0007669"/>
    <property type="project" value="TreeGrafter"/>
</dbReference>
<evidence type="ECO:0000259" key="4">
    <source>
        <dbReference type="Pfam" id="PF00501"/>
    </source>
</evidence>
<dbReference type="AlphaFoldDB" id="A0A2T3WBY6"/>
<evidence type="ECO:0000313" key="7">
    <source>
        <dbReference type="Proteomes" id="UP000240317"/>
    </source>
</evidence>
<dbReference type="Proteomes" id="UP000240317">
    <property type="component" value="Unassembled WGS sequence"/>
</dbReference>
<reference evidence="6 7" key="1">
    <citation type="submission" date="2018-03" db="EMBL/GenBank/DDBJ databases">
        <title>Draft genome of Deinococcus sp. OD32.</title>
        <authorList>
            <person name="Wang X.-P."/>
            <person name="Du Z.-J."/>
        </authorList>
    </citation>
    <scope>NUCLEOTIDE SEQUENCE [LARGE SCALE GENOMIC DNA]</scope>
    <source>
        <strain evidence="6 7">OD32</strain>
    </source>
</reference>
<dbReference type="InterPro" id="IPR020845">
    <property type="entry name" value="AMP-binding_CS"/>
</dbReference>
<dbReference type="PROSITE" id="PS00455">
    <property type="entry name" value="AMP_BINDING"/>
    <property type="match status" value="1"/>
</dbReference>
<keyword evidence="2" id="KW-0436">Ligase</keyword>
<feature type="chain" id="PRO_5015545116" description="AMP-dependent synthetase" evidence="3">
    <location>
        <begin position="23"/>
        <end position="493"/>
    </location>
</feature>
<dbReference type="EMBL" id="PYSV01000002">
    <property type="protein sequence ID" value="PTA69324.1"/>
    <property type="molecule type" value="Genomic_DNA"/>
</dbReference>
<name>A0A2T3WBY6_9DEIO</name>
<proteinExistence type="inferred from homology"/>
<dbReference type="SUPFAM" id="SSF56801">
    <property type="entry name" value="Acetyl-CoA synthetase-like"/>
    <property type="match status" value="1"/>
</dbReference>
<dbReference type="Gene3D" id="3.30.300.30">
    <property type="match status" value="1"/>
</dbReference>
<evidence type="ECO:0008006" key="8">
    <source>
        <dbReference type="Google" id="ProtNLM"/>
    </source>
</evidence>
<dbReference type="Pfam" id="PF00501">
    <property type="entry name" value="AMP-binding"/>
    <property type="match status" value="1"/>
</dbReference>
<gene>
    <name evidence="6" type="ORF">C8263_03060</name>
</gene>
<dbReference type="InterPro" id="IPR042099">
    <property type="entry name" value="ANL_N_sf"/>
</dbReference>
<dbReference type="OrthoDB" id="56621at2"/>
<keyword evidence="7" id="KW-1185">Reference proteome</keyword>
<feature type="signal peptide" evidence="3">
    <location>
        <begin position="1"/>
        <end position="22"/>
    </location>
</feature>
<dbReference type="PANTHER" id="PTHR43201:SF5">
    <property type="entry name" value="MEDIUM-CHAIN ACYL-COA LIGASE ACSF2, MITOCHONDRIAL"/>
    <property type="match status" value="1"/>
</dbReference>
<dbReference type="CDD" id="cd04433">
    <property type="entry name" value="AFD_class_I"/>
    <property type="match status" value="1"/>
</dbReference>
<evidence type="ECO:0000313" key="6">
    <source>
        <dbReference type="EMBL" id="PTA69324.1"/>
    </source>
</evidence>
<dbReference type="PANTHER" id="PTHR43201">
    <property type="entry name" value="ACYL-COA SYNTHETASE"/>
    <property type="match status" value="1"/>
</dbReference>
<dbReference type="InterPro" id="IPR025110">
    <property type="entry name" value="AMP-bd_C"/>
</dbReference>
<organism evidence="6 7">
    <name type="scientific">Deinococcus arcticus</name>
    <dbReference type="NCBI Taxonomy" id="2136176"/>
    <lineage>
        <taxon>Bacteria</taxon>
        <taxon>Thermotogati</taxon>
        <taxon>Deinococcota</taxon>
        <taxon>Deinococci</taxon>
        <taxon>Deinococcales</taxon>
        <taxon>Deinococcaceae</taxon>
        <taxon>Deinococcus</taxon>
    </lineage>
</organism>
<comment type="similarity">
    <text evidence="1">Belongs to the ATP-dependent AMP-binding enzyme family.</text>
</comment>
<comment type="caution">
    <text evidence="6">The sequence shown here is derived from an EMBL/GenBank/DDBJ whole genome shotgun (WGS) entry which is preliminary data.</text>
</comment>
<dbReference type="RefSeq" id="WP_107136634.1">
    <property type="nucleotide sequence ID" value="NZ_PYSV01000002.1"/>
</dbReference>
<accession>A0A2T3WBY6</accession>
<dbReference type="GO" id="GO:0031956">
    <property type="term" value="F:medium-chain fatty acid-CoA ligase activity"/>
    <property type="evidence" value="ECO:0007669"/>
    <property type="project" value="TreeGrafter"/>
</dbReference>
<protein>
    <recommendedName>
        <fullName evidence="8">AMP-dependent synthetase</fullName>
    </recommendedName>
</protein>
<evidence type="ECO:0000256" key="2">
    <source>
        <dbReference type="ARBA" id="ARBA00022598"/>
    </source>
</evidence>
<dbReference type="InterPro" id="IPR000873">
    <property type="entry name" value="AMP-dep_synth/lig_dom"/>
</dbReference>
<feature type="domain" description="AMP-dependent synthetase/ligase" evidence="4">
    <location>
        <begin position="40"/>
        <end position="348"/>
    </location>
</feature>
<dbReference type="Pfam" id="PF13193">
    <property type="entry name" value="AMP-binding_C"/>
    <property type="match status" value="1"/>
</dbReference>
<evidence type="ECO:0000259" key="5">
    <source>
        <dbReference type="Pfam" id="PF13193"/>
    </source>
</evidence>
<dbReference type="InterPro" id="IPR045851">
    <property type="entry name" value="AMP-bd_C_sf"/>
</dbReference>
<dbReference type="Gene3D" id="3.40.50.12780">
    <property type="entry name" value="N-terminal domain of ligase-like"/>
    <property type="match status" value="1"/>
</dbReference>
<evidence type="ECO:0000256" key="3">
    <source>
        <dbReference type="SAM" id="SignalP"/>
    </source>
</evidence>
<feature type="domain" description="AMP-binding enzyme C-terminal" evidence="5">
    <location>
        <begin position="402"/>
        <end position="474"/>
    </location>
</feature>
<keyword evidence="3" id="KW-0732">Signal</keyword>
<evidence type="ECO:0000256" key="1">
    <source>
        <dbReference type="ARBA" id="ARBA00006432"/>
    </source>
</evidence>